<proteinExistence type="predicted"/>
<dbReference type="EMBL" id="VSSQ01023069">
    <property type="protein sequence ID" value="MPM69772.1"/>
    <property type="molecule type" value="Genomic_DNA"/>
</dbReference>
<organism evidence="1">
    <name type="scientific">bioreactor metagenome</name>
    <dbReference type="NCBI Taxonomy" id="1076179"/>
    <lineage>
        <taxon>unclassified sequences</taxon>
        <taxon>metagenomes</taxon>
        <taxon>ecological metagenomes</taxon>
    </lineage>
</organism>
<gene>
    <name evidence="1" type="ORF">SDC9_116720</name>
</gene>
<evidence type="ECO:0000313" key="1">
    <source>
        <dbReference type="EMBL" id="MPM69772.1"/>
    </source>
</evidence>
<sequence length="169" mass="19408">MRMEVDWQASFFLERFHKFLGSIWFAQSRHILDGYDVRAAFFKLLCEFDVIIECIFIAVRIKYVARIADCGFGDFSCGHGFLNRELHIGQPVKRVKYTEYVYTALGSFANKKLHDIVGIICIAYGIRSAEQHLERNIGYALAHLVKALPGRFVQESVSDIKRSAAPHFK</sequence>
<protein>
    <submittedName>
        <fullName evidence="1">Uncharacterized protein</fullName>
    </submittedName>
</protein>
<name>A0A645BWV9_9ZZZZ</name>
<accession>A0A645BWV9</accession>
<comment type="caution">
    <text evidence="1">The sequence shown here is derived from an EMBL/GenBank/DDBJ whole genome shotgun (WGS) entry which is preliminary data.</text>
</comment>
<reference evidence="1" key="1">
    <citation type="submission" date="2019-08" db="EMBL/GenBank/DDBJ databases">
        <authorList>
            <person name="Kucharzyk K."/>
            <person name="Murdoch R.W."/>
            <person name="Higgins S."/>
            <person name="Loffler F."/>
        </authorList>
    </citation>
    <scope>NUCLEOTIDE SEQUENCE</scope>
</reference>
<dbReference type="AlphaFoldDB" id="A0A645BWV9"/>